<keyword evidence="16" id="KW-1185">Reference proteome</keyword>
<feature type="domain" description="C2H2-type" evidence="14">
    <location>
        <begin position="515"/>
        <end position="542"/>
    </location>
</feature>
<dbReference type="PROSITE" id="PS00028">
    <property type="entry name" value="ZINC_FINGER_C2H2_1"/>
    <property type="match status" value="12"/>
</dbReference>
<dbReference type="InterPro" id="IPR000210">
    <property type="entry name" value="BTB/POZ_dom"/>
</dbReference>
<evidence type="ECO:0000256" key="4">
    <source>
        <dbReference type="ARBA" id="ARBA00022771"/>
    </source>
</evidence>
<evidence type="ECO:0000256" key="5">
    <source>
        <dbReference type="ARBA" id="ARBA00022833"/>
    </source>
</evidence>
<reference evidence="16" key="1">
    <citation type="submission" date="2012-01" db="EMBL/GenBank/DDBJ databases">
        <title>The Genome Sequence of Oreochromis niloticus (Nile Tilapia).</title>
        <authorList>
            <consortium name="Broad Institute Genome Assembly Team"/>
            <consortium name="Broad Institute Sequencing Platform"/>
            <person name="Di Palma F."/>
            <person name="Johnson J."/>
            <person name="Lander E.S."/>
            <person name="Lindblad-Toh K."/>
        </authorList>
    </citation>
    <scope>NUCLEOTIDE SEQUENCE [LARGE SCALE GENOMIC DNA]</scope>
</reference>
<dbReference type="FunFam" id="3.30.160.60:FF:000337">
    <property type="entry name" value="Zinc finger and BTB domain containing 41"/>
    <property type="match status" value="2"/>
</dbReference>
<feature type="compositionally biased region" description="Polar residues" evidence="12">
    <location>
        <begin position="221"/>
        <end position="231"/>
    </location>
</feature>
<sequence>MTFLFSPGGIPRRPADTLMTKKPSTMLRPRRGRQVSASGDGVPPSITPANSETLQESAPQMRHLIMSQHSNNLLNFLNEDRSRQKFCDVFVSVGGKTYSAHKVVLAHGSSYFHAELSKNPSAKTHVTLEHVEDSVFQHLLSFLYTAECVVAETALPALTEAARFLDMMDILKLLCKDGEVQPVSVIQSQGETRASRKVETTSNNSSGADTEIHSPADVQGNLFSHDNSNQGHLAESVHTDVHQEASNEEEKTTGQGNATTRRSARRRRTPTKYKRDDGEYCSSAPKEKQSTASSRQHNKNRLEGKGEVNVTAKLDVNKASKPVQGDDVMDVDEEEEERGDANADIIAEKAADEVCEAERSADLHNSDLQRTEQQAAEGVEMRVGAAAGSSNQSPVYPEGLAPVIIQNSSKKILKCPKCDKTFDRAGKYESHTRVHTGEKPFQCDICLQRYSTKSNLTVHKKKHASDVPFQKKEHKCPFCNKLHASKKTLAKHVRRFHPDHIQEFLTKRKRKSEGWKCAICFKTFTRKPHLEEHMILHSQDRPFKCSFCDEYFKSRFARLKHQEKFHLGPFPCEICGRQFNDTGNRKRHIECTHGGKRKWTCLVCGKSVRERTTLKEHLRIHSGEKPHLCSICGQSFRHGSSYRLHLRVHHDDKRYECDVCGKTFIRHDHLTKHQKIHSGEKAHQCEECGKCFRRHDHLTVHYRSVHLGEKVWQKYKTAVHQCEVCKKEFKGKSSLEMHFRTHSGEKPHRCPECHQTFRIKKTLTKHMVIHSDVRPFNCPHCSATFKRKDKLKYHVDHVHSTRFAEQPLSAIGEEKIVSVTFEESSKTYHAEPKSSHQTSPAPTNVCVPVTLVPVQMAGGAQGDLTVHRPPPHSSQTHTVISLQTQGQQQNSGYQATDMAFLEKYTLTPQPGNIVHPVRSDQMLDHREQSYLGTLLGLDPSSSVQNLPTSDHAH</sequence>
<organism evidence="15 16">
    <name type="scientific">Oreochromis niloticus</name>
    <name type="common">Nile tilapia</name>
    <name type="synonym">Tilapia nilotica</name>
    <dbReference type="NCBI Taxonomy" id="8128"/>
    <lineage>
        <taxon>Eukaryota</taxon>
        <taxon>Metazoa</taxon>
        <taxon>Chordata</taxon>
        <taxon>Craniata</taxon>
        <taxon>Vertebrata</taxon>
        <taxon>Euteleostomi</taxon>
        <taxon>Actinopterygii</taxon>
        <taxon>Neopterygii</taxon>
        <taxon>Teleostei</taxon>
        <taxon>Neoteleostei</taxon>
        <taxon>Acanthomorphata</taxon>
        <taxon>Ovalentaria</taxon>
        <taxon>Cichlomorphae</taxon>
        <taxon>Cichliformes</taxon>
        <taxon>Cichlidae</taxon>
        <taxon>African cichlids</taxon>
        <taxon>Pseudocrenilabrinae</taxon>
        <taxon>Oreochromini</taxon>
        <taxon>Oreochromis</taxon>
    </lineage>
</organism>
<comment type="subcellular location">
    <subcellularLocation>
        <location evidence="1">Nucleus</location>
    </subcellularLocation>
</comment>
<dbReference type="GO" id="GO:0008270">
    <property type="term" value="F:zinc ion binding"/>
    <property type="evidence" value="ECO:0007669"/>
    <property type="project" value="UniProtKB-KW"/>
</dbReference>
<keyword evidence="6" id="KW-0805">Transcription regulation</keyword>
<evidence type="ECO:0000256" key="1">
    <source>
        <dbReference type="ARBA" id="ARBA00004123"/>
    </source>
</evidence>
<feature type="domain" description="C2H2-type" evidence="14">
    <location>
        <begin position="748"/>
        <end position="775"/>
    </location>
</feature>
<evidence type="ECO:0000259" key="13">
    <source>
        <dbReference type="PROSITE" id="PS50097"/>
    </source>
</evidence>
<dbReference type="GeneTree" id="ENSGT00550000075080"/>
<dbReference type="OMA" id="MVEKASF"/>
<dbReference type="GO" id="GO:0005634">
    <property type="term" value="C:nucleus"/>
    <property type="evidence" value="ECO:0007669"/>
    <property type="project" value="UniProtKB-SubCell"/>
</dbReference>
<dbReference type="Gene3D" id="3.30.710.10">
    <property type="entry name" value="Potassium Channel Kv1.1, Chain A"/>
    <property type="match status" value="1"/>
</dbReference>
<feature type="compositionally biased region" description="Acidic residues" evidence="12">
    <location>
        <begin position="327"/>
        <end position="338"/>
    </location>
</feature>
<evidence type="ECO:0000259" key="14">
    <source>
        <dbReference type="PROSITE" id="PS50157"/>
    </source>
</evidence>
<evidence type="ECO:0000256" key="9">
    <source>
        <dbReference type="ARBA" id="ARBA00023242"/>
    </source>
</evidence>
<evidence type="ECO:0000256" key="10">
    <source>
        <dbReference type="ARBA" id="ARBA00070983"/>
    </source>
</evidence>
<evidence type="ECO:0000313" key="16">
    <source>
        <dbReference type="Proteomes" id="UP000005207"/>
    </source>
</evidence>
<dbReference type="PANTHER" id="PTHR24384:SF189">
    <property type="entry name" value="C2H2-TYPE DOMAIN-CONTAINING PROTEIN-RELATED"/>
    <property type="match status" value="1"/>
</dbReference>
<feature type="domain" description="C2H2-type" evidence="14">
    <location>
        <begin position="599"/>
        <end position="626"/>
    </location>
</feature>
<reference evidence="15" key="3">
    <citation type="submission" date="2025-09" db="UniProtKB">
        <authorList>
            <consortium name="Ensembl"/>
        </authorList>
    </citation>
    <scope>IDENTIFICATION</scope>
</reference>
<dbReference type="InterPro" id="IPR036236">
    <property type="entry name" value="Znf_C2H2_sf"/>
</dbReference>
<feature type="domain" description="C2H2-type" evidence="14">
    <location>
        <begin position="720"/>
        <end position="747"/>
    </location>
</feature>
<feature type="domain" description="C2H2-type" evidence="14">
    <location>
        <begin position="776"/>
        <end position="804"/>
    </location>
</feature>
<keyword evidence="3" id="KW-0677">Repeat</keyword>
<keyword evidence="8" id="KW-0804">Transcription</keyword>
<evidence type="ECO:0000256" key="2">
    <source>
        <dbReference type="ARBA" id="ARBA00022723"/>
    </source>
</evidence>
<dbReference type="Proteomes" id="UP000005207">
    <property type="component" value="Linkage group LG18"/>
</dbReference>
<feature type="domain" description="C2H2-type" evidence="14">
    <location>
        <begin position="655"/>
        <end position="682"/>
    </location>
</feature>
<keyword evidence="5" id="KW-0862">Zinc</keyword>
<dbReference type="InterPro" id="IPR013087">
    <property type="entry name" value="Znf_C2H2_type"/>
</dbReference>
<keyword evidence="9" id="KW-0539">Nucleus</keyword>
<feature type="domain" description="C2H2-type" evidence="14">
    <location>
        <begin position="543"/>
        <end position="571"/>
    </location>
</feature>
<keyword evidence="2" id="KW-0479">Metal-binding</keyword>
<feature type="domain" description="C2H2-type" evidence="14">
    <location>
        <begin position="627"/>
        <end position="654"/>
    </location>
</feature>
<dbReference type="GO" id="GO:0000981">
    <property type="term" value="F:DNA-binding transcription factor activity, RNA polymerase II-specific"/>
    <property type="evidence" value="ECO:0007669"/>
    <property type="project" value="TreeGrafter"/>
</dbReference>
<dbReference type="InterPro" id="IPR050752">
    <property type="entry name" value="C2H2-ZF_domain"/>
</dbReference>
<proteinExistence type="predicted"/>
<dbReference type="InterPro" id="IPR011333">
    <property type="entry name" value="SKP1/BTB/POZ_sf"/>
</dbReference>
<dbReference type="InParanoid" id="A0A669CR43"/>
<feature type="region of interest" description="Disordered" evidence="12">
    <location>
        <begin position="186"/>
        <end position="340"/>
    </location>
</feature>
<dbReference type="Pfam" id="PF00096">
    <property type="entry name" value="zf-C2H2"/>
    <property type="match status" value="8"/>
</dbReference>
<evidence type="ECO:0000256" key="12">
    <source>
        <dbReference type="SAM" id="MobiDB-lite"/>
    </source>
</evidence>
<dbReference type="FunFam" id="3.30.160.60:FF:001227">
    <property type="entry name" value="Zinc finger and BTB domain containing 41"/>
    <property type="match status" value="1"/>
</dbReference>
<dbReference type="FunCoup" id="A0A669CR43">
    <property type="interactions" value="962"/>
</dbReference>
<dbReference type="SUPFAM" id="SSF57667">
    <property type="entry name" value="beta-beta-alpha zinc fingers"/>
    <property type="match status" value="7"/>
</dbReference>
<dbReference type="FunFam" id="3.30.160.60:FF:000841">
    <property type="entry name" value="zinc finger and BTB domain-containing protein 41"/>
    <property type="match status" value="1"/>
</dbReference>
<dbReference type="FunFam" id="3.30.160.60:FF:002627">
    <property type="entry name" value="Zinc finger and BTB domain-containing 41"/>
    <property type="match status" value="1"/>
</dbReference>
<feature type="domain" description="C2H2-type" evidence="14">
    <location>
        <begin position="570"/>
        <end position="598"/>
    </location>
</feature>
<feature type="domain" description="C2H2-type" evidence="14">
    <location>
        <begin position="683"/>
        <end position="711"/>
    </location>
</feature>
<dbReference type="SMART" id="SM00355">
    <property type="entry name" value="ZnF_C2H2"/>
    <property type="match status" value="13"/>
</dbReference>
<dbReference type="FunFam" id="3.30.160.60:FF:001282">
    <property type="entry name" value="Zinc finger and BTB domain-containing protein 41"/>
    <property type="match status" value="1"/>
</dbReference>
<feature type="domain" description="C2H2-type" evidence="14">
    <location>
        <begin position="413"/>
        <end position="440"/>
    </location>
</feature>
<evidence type="ECO:0000256" key="11">
    <source>
        <dbReference type="PROSITE-ProRule" id="PRU00042"/>
    </source>
</evidence>
<gene>
    <name evidence="15" type="primary">ZBTB41</name>
    <name evidence="15" type="synonym">zbtb41</name>
</gene>
<name>A0A669CR43_ORENI</name>
<protein>
    <recommendedName>
        <fullName evidence="10">Zinc finger and BTB domain-containing protein 41</fullName>
    </recommendedName>
</protein>
<keyword evidence="7" id="KW-0238">DNA-binding</keyword>
<dbReference type="PANTHER" id="PTHR24384">
    <property type="entry name" value="FINGER PUTATIVE TRANSCRIPTION FACTOR FAMILY-RELATED"/>
    <property type="match status" value="1"/>
</dbReference>
<dbReference type="AlphaFoldDB" id="A0A669CR43"/>
<dbReference type="Gene3D" id="3.30.160.60">
    <property type="entry name" value="Classic Zinc Finger"/>
    <property type="match status" value="11"/>
</dbReference>
<evidence type="ECO:0000256" key="7">
    <source>
        <dbReference type="ARBA" id="ARBA00023125"/>
    </source>
</evidence>
<dbReference type="SUPFAM" id="SSF54695">
    <property type="entry name" value="POZ domain"/>
    <property type="match status" value="1"/>
</dbReference>
<feature type="compositionally biased region" description="Basic residues" evidence="12">
    <location>
        <begin position="262"/>
        <end position="272"/>
    </location>
</feature>
<feature type="compositionally biased region" description="Basic and acidic residues" evidence="12">
    <location>
        <begin position="235"/>
        <end position="252"/>
    </location>
</feature>
<dbReference type="PROSITE" id="PS50097">
    <property type="entry name" value="BTB"/>
    <property type="match status" value="1"/>
</dbReference>
<dbReference type="Pfam" id="PF00651">
    <property type="entry name" value="BTB"/>
    <property type="match status" value="1"/>
</dbReference>
<dbReference type="Ensembl" id="ENSONIT00000077807.1">
    <property type="protein sequence ID" value="ENSONIP00000049243.1"/>
    <property type="gene ID" value="ENSONIG00000010729.2"/>
</dbReference>
<keyword evidence="4 11" id="KW-0863">Zinc-finger</keyword>
<dbReference type="SMART" id="SM00225">
    <property type="entry name" value="BTB"/>
    <property type="match status" value="1"/>
</dbReference>
<accession>A0A669CR43</accession>
<evidence type="ECO:0000256" key="6">
    <source>
        <dbReference type="ARBA" id="ARBA00023015"/>
    </source>
</evidence>
<dbReference type="FunFam" id="3.30.160.60:FF:002343">
    <property type="entry name" value="Zinc finger protein 33A"/>
    <property type="match status" value="1"/>
</dbReference>
<reference evidence="15" key="2">
    <citation type="submission" date="2025-08" db="UniProtKB">
        <authorList>
            <consortium name="Ensembl"/>
        </authorList>
    </citation>
    <scope>IDENTIFICATION</scope>
</reference>
<evidence type="ECO:0000313" key="15">
    <source>
        <dbReference type="Ensembl" id="ENSONIP00000049243.1"/>
    </source>
</evidence>
<feature type="region of interest" description="Disordered" evidence="12">
    <location>
        <begin position="934"/>
        <end position="953"/>
    </location>
</feature>
<feature type="domain" description="BTB" evidence="13">
    <location>
        <begin position="87"/>
        <end position="152"/>
    </location>
</feature>
<dbReference type="FunFam" id="3.30.160.60:FF:000624">
    <property type="entry name" value="zinc finger protein 697"/>
    <property type="match status" value="1"/>
</dbReference>
<dbReference type="GO" id="GO:0000978">
    <property type="term" value="F:RNA polymerase II cis-regulatory region sequence-specific DNA binding"/>
    <property type="evidence" value="ECO:0007669"/>
    <property type="project" value="TreeGrafter"/>
</dbReference>
<dbReference type="PROSITE" id="PS50157">
    <property type="entry name" value="ZINC_FINGER_C2H2_2"/>
    <property type="match status" value="12"/>
</dbReference>
<feature type="domain" description="C2H2-type" evidence="14">
    <location>
        <begin position="441"/>
        <end position="468"/>
    </location>
</feature>
<evidence type="ECO:0000256" key="3">
    <source>
        <dbReference type="ARBA" id="ARBA00022737"/>
    </source>
</evidence>
<evidence type="ECO:0000256" key="8">
    <source>
        <dbReference type="ARBA" id="ARBA00023163"/>
    </source>
</evidence>
<feature type="compositionally biased region" description="Polar residues" evidence="12">
    <location>
        <begin position="939"/>
        <end position="953"/>
    </location>
</feature>